<dbReference type="Proteomes" id="UP000199729">
    <property type="component" value="Chromosome"/>
</dbReference>
<dbReference type="RefSeq" id="WP_089416748.1">
    <property type="nucleotide sequence ID" value="NZ_CP022423.1"/>
</dbReference>
<keyword evidence="2" id="KW-1185">Reference proteome</keyword>
<dbReference type="Pfam" id="PF07152">
    <property type="entry name" value="YaeQ"/>
    <property type="match status" value="1"/>
</dbReference>
<reference evidence="1 2" key="1">
    <citation type="submission" date="2017-07" db="EMBL/GenBank/DDBJ databases">
        <title>Complete Genome Sequence of the cosmetic ferment Vitreoscilla filiformis (ATCC15551).</title>
        <authorList>
            <person name="Contreras S."/>
            <person name="Sagory-Zalkind P."/>
            <person name="Blanquart H."/>
            <person name="Iltis A."/>
            <person name="Morand S.C."/>
        </authorList>
    </citation>
    <scope>NUCLEOTIDE SEQUENCE [LARGE SCALE GENOMIC DNA]</scope>
    <source>
        <strain evidence="1 2">ATCC 15551</strain>
    </source>
</reference>
<dbReference type="SUPFAM" id="SSF52980">
    <property type="entry name" value="Restriction endonuclease-like"/>
    <property type="match status" value="1"/>
</dbReference>
<name>A0A221KFA5_VITFI</name>
<dbReference type="InterPro" id="IPR011335">
    <property type="entry name" value="Restrct_endonuc-II-like"/>
</dbReference>
<evidence type="ECO:0008006" key="3">
    <source>
        <dbReference type="Google" id="ProtNLM"/>
    </source>
</evidence>
<dbReference type="PANTHER" id="PTHR38784">
    <property type="entry name" value="SUCROSE PHOSPHORYLASE"/>
    <property type="match status" value="1"/>
</dbReference>
<proteinExistence type="predicted"/>
<dbReference type="OrthoDB" id="5293309at2"/>
<protein>
    <recommendedName>
        <fullName evidence="3">YaeQ family protein</fullName>
    </recommendedName>
</protein>
<dbReference type="SMART" id="SM01322">
    <property type="entry name" value="YaeQ"/>
    <property type="match status" value="1"/>
</dbReference>
<dbReference type="InterPro" id="IPR009822">
    <property type="entry name" value="YaeQ"/>
</dbReference>
<sequence>MALKSIVYKAQLQIADMDRALYADHALTLARHPSETDERLMMRVLAFALSVPADDLRGRLEFAAGLSDTDEPDLWQRDLTGELVQWIEVGQPDDRRLAKACGRSEQVRLWAYASSVPIWWQALQGKVARLDNLEVWQVPTEASRALAGLAARSMQLQITVQDGHIWVSDAQQSVELEPLSLKARRSSR</sequence>
<dbReference type="AlphaFoldDB" id="A0A221KFA5"/>
<dbReference type="PANTHER" id="PTHR38784:SF1">
    <property type="entry name" value="SUCROSE PHOSPHORYLASE"/>
    <property type="match status" value="1"/>
</dbReference>
<accession>A0A221KFA5</accession>
<evidence type="ECO:0000313" key="2">
    <source>
        <dbReference type="Proteomes" id="UP000199729"/>
    </source>
</evidence>
<dbReference type="KEGG" id="vff:VITFI_CDS1918"/>
<gene>
    <name evidence="1" type="ORF">VITFI_CDS1918</name>
</gene>
<dbReference type="PIRSF" id="PIRSF011484">
    <property type="entry name" value="YaeQ"/>
    <property type="match status" value="1"/>
</dbReference>
<dbReference type="InterPro" id="IPR038590">
    <property type="entry name" value="YaeQ_sf"/>
</dbReference>
<evidence type="ECO:0000313" key="1">
    <source>
        <dbReference type="EMBL" id="ASM77696.1"/>
    </source>
</evidence>
<dbReference type="EMBL" id="CP022423">
    <property type="protein sequence ID" value="ASM77696.1"/>
    <property type="molecule type" value="Genomic_DNA"/>
</dbReference>
<dbReference type="Gene3D" id="3.10.640.10">
    <property type="entry name" value="Restriction endonuclease-like alpha-beta roll domain"/>
    <property type="match status" value="1"/>
</dbReference>
<organism evidence="1 2">
    <name type="scientific">Vitreoscilla filiformis</name>
    <dbReference type="NCBI Taxonomy" id="63"/>
    <lineage>
        <taxon>Bacteria</taxon>
        <taxon>Pseudomonadati</taxon>
        <taxon>Pseudomonadota</taxon>
        <taxon>Betaproteobacteria</taxon>
        <taxon>Neisseriales</taxon>
        <taxon>Neisseriaceae</taxon>
        <taxon>Vitreoscilla</taxon>
    </lineage>
</organism>